<dbReference type="InterPro" id="IPR037925">
    <property type="entry name" value="FlgE/F/G-like"/>
</dbReference>
<dbReference type="InterPro" id="IPR001444">
    <property type="entry name" value="Flag_bb_rod_N"/>
</dbReference>
<dbReference type="InterPro" id="IPR053967">
    <property type="entry name" value="LlgE_F_G-like_D1"/>
</dbReference>
<name>A0AAU7NUK0_9GAMM</name>
<feature type="domain" description="Flagellar basal-body/hook protein C-terminal" evidence="7">
    <location>
        <begin position="402"/>
        <end position="447"/>
    </location>
</feature>
<dbReference type="InterPro" id="IPR011491">
    <property type="entry name" value="FlgE_D2"/>
</dbReference>
<dbReference type="GO" id="GO:0005829">
    <property type="term" value="C:cytosol"/>
    <property type="evidence" value="ECO:0007669"/>
    <property type="project" value="TreeGrafter"/>
</dbReference>
<sequence length="447" mass="47187">MAFTTALSGLSAASNNLAVTGNNIANANTTGFKKSRSEFADVYANSLGGVSAITPGSGVRVANVAQQFNQGNLQFTDNNLDLAVSGEGFFTLAASSDPNDINDRSYTRAGEFKLDKDGFIVNNQGQALLAYRPNGTEVSDGFSTGVLQTLQINTISGQPQATDRVDMTLNLDQSATTDLNPTFDPKDSDSYNDQTSATIYDSFGNSHILTTYYVNKGTQDDLTGAVDALGDPIQVPTWEVSHYIDGNEPSNRVPLEGGEQFATLQFDSVGNLKYPVNGDGVVDGLVDLQAYSIQPDTGAEPLDISPINYFGTTQFKQKFSVNTLTQNGLPAGQLTGIDIDDEGAVFARFSNGGSKTLGQVALTRFSNPQGLAKLGDTTWGQSANSGEAVAGEPGANNFGLIQSGSLEASNVELSAQLVNLIVAQQAYQANAQTITTENTIMQTILNI</sequence>
<dbReference type="GO" id="GO:0009425">
    <property type="term" value="C:bacterial-type flagellum basal body"/>
    <property type="evidence" value="ECO:0007669"/>
    <property type="project" value="UniProtKB-SubCell"/>
</dbReference>
<comment type="similarity">
    <text evidence="2 5">Belongs to the flagella basal body rod proteins family.</text>
</comment>
<dbReference type="KEGG" id="mech:Q9L42_000535"/>
<dbReference type="PANTHER" id="PTHR30435:SF1">
    <property type="entry name" value="FLAGELLAR HOOK PROTEIN FLGE"/>
    <property type="match status" value="1"/>
</dbReference>
<evidence type="ECO:0000259" key="9">
    <source>
        <dbReference type="Pfam" id="PF22692"/>
    </source>
</evidence>
<dbReference type="Gene3D" id="2.60.98.20">
    <property type="entry name" value="Flagellar hook protein FlgE"/>
    <property type="match status" value="1"/>
</dbReference>
<dbReference type="Pfam" id="PF06429">
    <property type="entry name" value="Flg_bbr_C"/>
    <property type="match status" value="1"/>
</dbReference>
<keyword evidence="4 5" id="KW-0975">Bacterial flagellum</keyword>
<dbReference type="Proteomes" id="UP001225378">
    <property type="component" value="Chromosome"/>
</dbReference>
<dbReference type="SUPFAM" id="SSF117143">
    <property type="entry name" value="Flagellar hook protein flgE"/>
    <property type="match status" value="1"/>
</dbReference>
<feature type="domain" description="Flagellar hook protein FlgE/F/G-like D1" evidence="9">
    <location>
        <begin position="83"/>
        <end position="130"/>
    </location>
</feature>
<keyword evidence="10" id="KW-0282">Flagellum</keyword>
<evidence type="ECO:0000256" key="1">
    <source>
        <dbReference type="ARBA" id="ARBA00004117"/>
    </source>
</evidence>
<evidence type="ECO:0000256" key="5">
    <source>
        <dbReference type="RuleBase" id="RU362116"/>
    </source>
</evidence>
<dbReference type="AlphaFoldDB" id="A0AAU7NUK0"/>
<evidence type="ECO:0000256" key="3">
    <source>
        <dbReference type="ARBA" id="ARBA00019015"/>
    </source>
</evidence>
<dbReference type="PANTHER" id="PTHR30435">
    <property type="entry name" value="FLAGELLAR PROTEIN"/>
    <property type="match status" value="1"/>
</dbReference>
<keyword evidence="11" id="KW-1185">Reference proteome</keyword>
<evidence type="ECO:0000259" key="8">
    <source>
        <dbReference type="Pfam" id="PF07559"/>
    </source>
</evidence>
<organism evidence="10 11">
    <name type="scientific">Methylomarinum roseum</name>
    <dbReference type="NCBI Taxonomy" id="3067653"/>
    <lineage>
        <taxon>Bacteria</taxon>
        <taxon>Pseudomonadati</taxon>
        <taxon>Pseudomonadota</taxon>
        <taxon>Gammaproteobacteria</taxon>
        <taxon>Methylococcales</taxon>
        <taxon>Methylococcaceae</taxon>
        <taxon>Methylomarinum</taxon>
    </lineage>
</organism>
<comment type="function">
    <text evidence="5">A flexible structure which links the flagellar filament to the drive apparatus in the basal body.</text>
</comment>
<comment type="subcellular location">
    <subcellularLocation>
        <location evidence="1 5">Bacterial flagellum basal body</location>
    </subcellularLocation>
</comment>
<keyword evidence="10" id="KW-0969">Cilium</keyword>
<feature type="domain" description="Flagellar hook protein FlgE D2" evidence="8">
    <location>
        <begin position="170"/>
        <end position="328"/>
    </location>
</feature>
<evidence type="ECO:0000313" key="10">
    <source>
        <dbReference type="EMBL" id="XBS20649.1"/>
    </source>
</evidence>
<reference evidence="10 11" key="1">
    <citation type="journal article" date="2024" name="Microbiology">
        <title>Methylomarinum rosea sp. nov., a novel halophilic methanotrophic bacterium from the hypersaline Lake Elton.</title>
        <authorList>
            <person name="Suleimanov R.Z."/>
            <person name="Oshkin I.Y."/>
            <person name="Danilova O.V."/>
            <person name="Suzina N.E."/>
            <person name="Dedysh S.N."/>
        </authorList>
    </citation>
    <scope>NUCLEOTIDE SEQUENCE [LARGE SCALE GENOMIC DNA]</scope>
    <source>
        <strain evidence="10 11">Ch1-1</strain>
    </source>
</reference>
<feature type="domain" description="Flagellar basal body rod protein N-terminal" evidence="6">
    <location>
        <begin position="5"/>
        <end position="33"/>
    </location>
</feature>
<dbReference type="InterPro" id="IPR019776">
    <property type="entry name" value="Flagellar_basal_body_rod_CS"/>
</dbReference>
<keyword evidence="10" id="KW-0966">Cell projection</keyword>
<dbReference type="InterPro" id="IPR010930">
    <property type="entry name" value="Flg_bb/hook_C_dom"/>
</dbReference>
<dbReference type="InterPro" id="IPR037058">
    <property type="entry name" value="Falgellar_hook_FlgE_sf"/>
</dbReference>
<evidence type="ECO:0000256" key="2">
    <source>
        <dbReference type="ARBA" id="ARBA00009677"/>
    </source>
</evidence>
<evidence type="ECO:0000259" key="7">
    <source>
        <dbReference type="Pfam" id="PF06429"/>
    </source>
</evidence>
<dbReference type="GO" id="GO:0071978">
    <property type="term" value="P:bacterial-type flagellum-dependent swarming motility"/>
    <property type="evidence" value="ECO:0007669"/>
    <property type="project" value="TreeGrafter"/>
</dbReference>
<accession>A0AAU7NUK0</accession>
<evidence type="ECO:0000259" key="6">
    <source>
        <dbReference type="Pfam" id="PF00460"/>
    </source>
</evidence>
<protein>
    <recommendedName>
        <fullName evidence="3 5">Flagellar hook protein FlgE</fullName>
    </recommendedName>
</protein>
<evidence type="ECO:0000313" key="11">
    <source>
        <dbReference type="Proteomes" id="UP001225378"/>
    </source>
</evidence>
<dbReference type="Pfam" id="PF22692">
    <property type="entry name" value="LlgE_F_G_D1"/>
    <property type="match status" value="1"/>
</dbReference>
<proteinExistence type="inferred from homology"/>
<dbReference type="Pfam" id="PF00460">
    <property type="entry name" value="Flg_bb_rod"/>
    <property type="match status" value="1"/>
</dbReference>
<dbReference type="RefSeq" id="WP_349431718.1">
    <property type="nucleotide sequence ID" value="NZ_CP157743.1"/>
</dbReference>
<dbReference type="InterPro" id="IPR020013">
    <property type="entry name" value="Flagellar_FlgE/F/G"/>
</dbReference>
<evidence type="ECO:0000256" key="4">
    <source>
        <dbReference type="ARBA" id="ARBA00023143"/>
    </source>
</evidence>
<dbReference type="EMBL" id="CP157743">
    <property type="protein sequence ID" value="XBS20649.1"/>
    <property type="molecule type" value="Genomic_DNA"/>
</dbReference>
<dbReference type="GO" id="GO:0009424">
    <property type="term" value="C:bacterial-type flagellum hook"/>
    <property type="evidence" value="ECO:0007669"/>
    <property type="project" value="TreeGrafter"/>
</dbReference>
<dbReference type="Pfam" id="PF07559">
    <property type="entry name" value="FlgE_D2"/>
    <property type="match status" value="1"/>
</dbReference>
<gene>
    <name evidence="10" type="primary">flgE</name>
    <name evidence="10" type="ORF">Q9L42_000535</name>
</gene>
<dbReference type="NCBIfam" id="TIGR03506">
    <property type="entry name" value="FlgEFG_subfam"/>
    <property type="match status" value="1"/>
</dbReference>
<dbReference type="PROSITE" id="PS00588">
    <property type="entry name" value="FLAGELLA_BB_ROD"/>
    <property type="match status" value="1"/>
</dbReference>
<dbReference type="NCBIfam" id="NF004238">
    <property type="entry name" value="PRK05682.1-1"/>
    <property type="match status" value="1"/>
</dbReference>